<dbReference type="RefSeq" id="WP_378280914.1">
    <property type="nucleotide sequence ID" value="NZ_JBHSON010000007.1"/>
</dbReference>
<dbReference type="InterPro" id="IPR002347">
    <property type="entry name" value="SDR_fam"/>
</dbReference>
<reference evidence="4" key="1">
    <citation type="journal article" date="2019" name="Int. J. Syst. Evol. Microbiol.">
        <title>The Global Catalogue of Microorganisms (GCM) 10K type strain sequencing project: providing services to taxonomists for standard genome sequencing and annotation.</title>
        <authorList>
            <consortium name="The Broad Institute Genomics Platform"/>
            <consortium name="The Broad Institute Genome Sequencing Center for Infectious Disease"/>
            <person name="Wu L."/>
            <person name="Ma J."/>
        </authorList>
    </citation>
    <scope>NUCLEOTIDE SEQUENCE [LARGE SCALE GENOMIC DNA]</scope>
    <source>
        <strain evidence="4">KCTC 42087</strain>
    </source>
</reference>
<dbReference type="EC" id="1.1.1.-" evidence="3"/>
<dbReference type="InterPro" id="IPR020904">
    <property type="entry name" value="Sc_DH/Rdtase_CS"/>
</dbReference>
<organism evidence="3 4">
    <name type="scientific">Actinomadura rugatobispora</name>
    <dbReference type="NCBI Taxonomy" id="1994"/>
    <lineage>
        <taxon>Bacteria</taxon>
        <taxon>Bacillati</taxon>
        <taxon>Actinomycetota</taxon>
        <taxon>Actinomycetes</taxon>
        <taxon>Streptosporangiales</taxon>
        <taxon>Thermomonosporaceae</taxon>
        <taxon>Actinomadura</taxon>
    </lineage>
</organism>
<comment type="caution">
    <text evidence="3">The sequence shown here is derived from an EMBL/GenBank/DDBJ whole genome shotgun (WGS) entry which is preliminary data.</text>
</comment>
<name>A0ABW0ZWF5_9ACTN</name>
<keyword evidence="2 3" id="KW-0560">Oxidoreductase</keyword>
<dbReference type="PROSITE" id="PS00061">
    <property type="entry name" value="ADH_SHORT"/>
    <property type="match status" value="1"/>
</dbReference>
<keyword evidence="4" id="KW-1185">Reference proteome</keyword>
<dbReference type="CDD" id="cd05233">
    <property type="entry name" value="SDR_c"/>
    <property type="match status" value="1"/>
</dbReference>
<gene>
    <name evidence="3" type="ORF">ACFPZN_06700</name>
</gene>
<evidence type="ECO:0000313" key="3">
    <source>
        <dbReference type="EMBL" id="MFC5745290.1"/>
    </source>
</evidence>
<dbReference type="EMBL" id="JBHSON010000007">
    <property type="protein sequence ID" value="MFC5745290.1"/>
    <property type="molecule type" value="Genomic_DNA"/>
</dbReference>
<dbReference type="PANTHER" id="PTHR24321">
    <property type="entry name" value="DEHYDROGENASES, SHORT CHAIN"/>
    <property type="match status" value="1"/>
</dbReference>
<comment type="similarity">
    <text evidence="1">Belongs to the short-chain dehydrogenases/reductases (SDR) family.</text>
</comment>
<dbReference type="Gene3D" id="3.40.50.720">
    <property type="entry name" value="NAD(P)-binding Rossmann-like Domain"/>
    <property type="match status" value="1"/>
</dbReference>
<dbReference type="PRINTS" id="PR00081">
    <property type="entry name" value="GDHRDH"/>
</dbReference>
<evidence type="ECO:0000313" key="4">
    <source>
        <dbReference type="Proteomes" id="UP001596074"/>
    </source>
</evidence>
<dbReference type="SUPFAM" id="SSF51735">
    <property type="entry name" value="NAD(P)-binding Rossmann-fold domains"/>
    <property type="match status" value="1"/>
</dbReference>
<dbReference type="PANTHER" id="PTHR24321:SF14">
    <property type="entry name" value="SHORT-CHAIN TYPE DEHYDROGENASE_REDUCTASE BLR2146-RELATED"/>
    <property type="match status" value="1"/>
</dbReference>
<evidence type="ECO:0000256" key="2">
    <source>
        <dbReference type="ARBA" id="ARBA00023002"/>
    </source>
</evidence>
<proteinExistence type="inferred from homology"/>
<accession>A0ABW0ZWF5</accession>
<sequence length="258" mass="27049">MRGLDGKVSLIAGAAPGNIGGATAHRLSSEGARVVVSDINEDAARALAEQIVAEGGDAVAIQVDLSSEQSVVGMMKFAVDSFGGVDHLFNVAADLSPATIGADSSHNVLDLPIEVWSRTIDVTLTGYMYTIRHAMPLMIERGGGSIVNTMSAAVWMAEPVRASYSAAKSGVEALTRHVARVGGRQGVRCNAVAPGTVLTEALLRTLPEEIQRRQLEEIPSTRLGKPEDIAAAVAFLFSDDGEWVNGQALSIDGGLIMR</sequence>
<protein>
    <submittedName>
        <fullName evidence="3">SDR family NAD(P)-dependent oxidoreductase</fullName>
        <ecNumber evidence="3">1.1.1.-</ecNumber>
    </submittedName>
</protein>
<dbReference type="Proteomes" id="UP001596074">
    <property type="component" value="Unassembled WGS sequence"/>
</dbReference>
<dbReference type="InterPro" id="IPR036291">
    <property type="entry name" value="NAD(P)-bd_dom_sf"/>
</dbReference>
<dbReference type="GO" id="GO:0016491">
    <property type="term" value="F:oxidoreductase activity"/>
    <property type="evidence" value="ECO:0007669"/>
    <property type="project" value="UniProtKB-KW"/>
</dbReference>
<dbReference type="Pfam" id="PF13561">
    <property type="entry name" value="adh_short_C2"/>
    <property type="match status" value="1"/>
</dbReference>
<evidence type="ECO:0000256" key="1">
    <source>
        <dbReference type="ARBA" id="ARBA00006484"/>
    </source>
</evidence>